<dbReference type="PANTHER" id="PTHR31131:SF6">
    <property type="entry name" value="CASTOR ACT DOMAIN-CONTAINING PROTEIN"/>
    <property type="match status" value="1"/>
</dbReference>
<dbReference type="OrthoDB" id="58529at2759"/>
<reference evidence="4 5" key="1">
    <citation type="submission" date="2016-07" db="EMBL/GenBank/DDBJ databases">
        <title>Pervasive Adenine N6-methylation of Active Genes in Fungi.</title>
        <authorList>
            <consortium name="DOE Joint Genome Institute"/>
            <person name="Mondo S.J."/>
            <person name="Dannebaum R.O."/>
            <person name="Kuo R.C."/>
            <person name="Labutti K."/>
            <person name="Haridas S."/>
            <person name="Kuo A."/>
            <person name="Salamov A."/>
            <person name="Ahrendt S.R."/>
            <person name="Lipzen A."/>
            <person name="Sullivan W."/>
            <person name="Andreopoulos W.B."/>
            <person name="Clum A."/>
            <person name="Lindquist E."/>
            <person name="Daum C."/>
            <person name="Ramamoorthy G.K."/>
            <person name="Gryganskyi A."/>
            <person name="Culley D."/>
            <person name="Magnuson J.K."/>
            <person name="James T.Y."/>
            <person name="O'Malley M.A."/>
            <person name="Stajich J.E."/>
            <person name="Spatafora J.W."/>
            <person name="Visel A."/>
            <person name="Grigoriev I.V."/>
        </authorList>
    </citation>
    <scope>NUCLEOTIDE SEQUENCE [LARGE SCALE GENOMIC DNA]</scope>
    <source>
        <strain evidence="4 5">NRRL 3116</strain>
    </source>
</reference>
<gene>
    <name evidence="4" type="ORF">BCR41DRAFT_349196</name>
</gene>
<feature type="compositionally biased region" description="Low complexity" evidence="1">
    <location>
        <begin position="416"/>
        <end position="428"/>
    </location>
</feature>
<dbReference type="RefSeq" id="XP_021883609.1">
    <property type="nucleotide sequence ID" value="XM_022023426.1"/>
</dbReference>
<accession>A0A1Y2GVK2</accession>
<dbReference type="Pfam" id="PF18700">
    <property type="entry name" value="Castor1_N"/>
    <property type="match status" value="1"/>
</dbReference>
<evidence type="ECO:0000259" key="2">
    <source>
        <dbReference type="Pfam" id="PF13840"/>
    </source>
</evidence>
<protein>
    <submittedName>
        <fullName evidence="4">ACT domain-domain-containing protein</fullName>
    </submittedName>
</protein>
<dbReference type="GO" id="GO:0006520">
    <property type="term" value="P:amino acid metabolic process"/>
    <property type="evidence" value="ECO:0007669"/>
    <property type="project" value="UniProtKB-ARBA"/>
</dbReference>
<feature type="domain" description="CASTOR ACT" evidence="2">
    <location>
        <begin position="325"/>
        <end position="385"/>
    </location>
</feature>
<organism evidence="4 5">
    <name type="scientific">Lobosporangium transversale</name>
    <dbReference type="NCBI Taxonomy" id="64571"/>
    <lineage>
        <taxon>Eukaryota</taxon>
        <taxon>Fungi</taxon>
        <taxon>Fungi incertae sedis</taxon>
        <taxon>Mucoromycota</taxon>
        <taxon>Mortierellomycotina</taxon>
        <taxon>Mortierellomycetes</taxon>
        <taxon>Mortierellales</taxon>
        <taxon>Mortierellaceae</taxon>
        <taxon>Lobosporangium</taxon>
    </lineage>
</organism>
<evidence type="ECO:0000313" key="5">
    <source>
        <dbReference type="Proteomes" id="UP000193648"/>
    </source>
</evidence>
<dbReference type="InterPro" id="IPR040778">
    <property type="entry name" value="CASTOR1_N"/>
</dbReference>
<dbReference type="PANTHER" id="PTHR31131">
    <property type="entry name" value="CHROMOSOME 1, WHOLE GENOME SHOTGUN SEQUENCE"/>
    <property type="match status" value="1"/>
</dbReference>
<feature type="domain" description="CASTOR ACT" evidence="2">
    <location>
        <begin position="115"/>
        <end position="173"/>
    </location>
</feature>
<dbReference type="GO" id="GO:0046394">
    <property type="term" value="P:carboxylic acid biosynthetic process"/>
    <property type="evidence" value="ECO:0007669"/>
    <property type="project" value="UniProtKB-ARBA"/>
</dbReference>
<name>A0A1Y2GVK2_9FUNG</name>
<comment type="caution">
    <text evidence="4">The sequence shown here is derived from an EMBL/GenBank/DDBJ whole genome shotgun (WGS) entry which is preliminary data.</text>
</comment>
<keyword evidence="5" id="KW-1185">Reference proteome</keyword>
<sequence length="469" mass="52913">MKVIHAFSFFILSSHSEYSQRSKLIRLESHYILHYTTFFSAMIINILPFRLHLASLEKKDIPRCTHQLMKLILFPTGSRYFFSYTETDKEVSLILDKSHLDGFPKGALNTYNVVWRAVQIEPGESGLGAEDVISQVSRPLAESNISIMQISTYDADFTLIPEYDLERALECLSNVFTISNNPLEDLGLQPSDLESWRTSYPLNPGGDVKSIQDTLLLETDVSDKLNISSLSSNQSVNHTTLNHGLKSIKARHPFNANYSCRLHITSMEQSLMGMLAIRLLESIFFDSRMERFFSFTQTDTTMSIIMDDATMSLFPEHTLNTHAGDWRLIAIGDGPLGFDECGVVSEYSRPLSENGIGLFYMSTFRSDYIMVNDHDFERAVSHLHKIAKEISPPVMDSQQDEEEGEENNQAMMTHFSSDSDSVSVSDSDSSSDADSASEVDPDEHDMNAKHGYDHDDDLEIVFVDESIPT</sequence>
<dbReference type="STRING" id="64571.A0A1Y2GVK2"/>
<dbReference type="AlphaFoldDB" id="A0A1Y2GVK2"/>
<dbReference type="Gene3D" id="3.30.2130.10">
    <property type="entry name" value="VC0802-like"/>
    <property type="match status" value="2"/>
</dbReference>
<dbReference type="Pfam" id="PF13840">
    <property type="entry name" value="ACT_7"/>
    <property type="match status" value="2"/>
</dbReference>
<dbReference type="InterPro" id="IPR051719">
    <property type="entry name" value="CASTOR_mTORC1"/>
</dbReference>
<dbReference type="SUPFAM" id="SSF55021">
    <property type="entry name" value="ACT-like"/>
    <property type="match status" value="2"/>
</dbReference>
<dbReference type="GeneID" id="33565270"/>
<dbReference type="EMBL" id="MCFF01000009">
    <property type="protein sequence ID" value="ORZ23795.1"/>
    <property type="molecule type" value="Genomic_DNA"/>
</dbReference>
<feature type="compositionally biased region" description="Acidic residues" evidence="1">
    <location>
        <begin position="429"/>
        <end position="443"/>
    </location>
</feature>
<feature type="compositionally biased region" description="Basic and acidic residues" evidence="1">
    <location>
        <begin position="444"/>
        <end position="453"/>
    </location>
</feature>
<evidence type="ECO:0000313" key="4">
    <source>
        <dbReference type="EMBL" id="ORZ23795.1"/>
    </source>
</evidence>
<evidence type="ECO:0000259" key="3">
    <source>
        <dbReference type="Pfam" id="PF18700"/>
    </source>
</evidence>
<proteinExistence type="predicted"/>
<dbReference type="InParanoid" id="A0A1Y2GVK2"/>
<feature type="region of interest" description="Disordered" evidence="1">
    <location>
        <begin position="390"/>
        <end position="469"/>
    </location>
</feature>
<evidence type="ECO:0000256" key="1">
    <source>
        <dbReference type="SAM" id="MobiDB-lite"/>
    </source>
</evidence>
<dbReference type="Proteomes" id="UP000193648">
    <property type="component" value="Unassembled WGS sequence"/>
</dbReference>
<dbReference type="InterPro" id="IPR045865">
    <property type="entry name" value="ACT-like_dom_sf"/>
</dbReference>
<dbReference type="InterPro" id="IPR027795">
    <property type="entry name" value="CASTOR_ACT_dom"/>
</dbReference>
<feature type="domain" description="CASTOR1 N-terminal" evidence="3">
    <location>
        <begin position="50"/>
        <end position="99"/>
    </location>
</feature>